<evidence type="ECO:0000313" key="7">
    <source>
        <dbReference type="EMBL" id="GAA3862560.1"/>
    </source>
</evidence>
<dbReference type="InterPro" id="IPR001296">
    <property type="entry name" value="Glyco_trans_1"/>
</dbReference>
<dbReference type="SUPFAM" id="SSF53756">
    <property type="entry name" value="UDP-Glycosyltransferase/glycogen phosphorylase"/>
    <property type="match status" value="1"/>
</dbReference>
<feature type="region of interest" description="Disordered" evidence="4">
    <location>
        <begin position="396"/>
        <end position="419"/>
    </location>
</feature>
<feature type="domain" description="Glycosyltransferase subfamily 4-like N-terminal" evidence="6">
    <location>
        <begin position="22"/>
        <end position="203"/>
    </location>
</feature>
<evidence type="ECO:0000313" key="8">
    <source>
        <dbReference type="Proteomes" id="UP001501803"/>
    </source>
</evidence>
<protein>
    <recommendedName>
        <fullName evidence="1">D-inositol 3-phosphate glycosyltransferase</fullName>
    </recommendedName>
</protein>
<sequence>MSELSATRLRILIGADTFLPDVNGAARFTRDLAVRLAKRGHDVHVVAPAISTRSLTGIELIDGQQISVHRLASVRWPSHDWLRFVPPWRVRAAAGRILDHVHPDVVHVQSFINIGRGLAREAHARGLPLMATNHVMPDNIVDVSGFPDLLKPRLAQIGWNLADSVLTLADTVTSPTPIAARYLTENTSVPHVIPVSCGIDLERFTPRFERPAGNRVVYVGRLDPEKNIDTLLTAFSMVPRELSDGLDLVGGGTAHARLAAHARELGIEDRVVFHGRVSDERLIELHEQASVFVMASTAELQSIATLEAMACGTPVVLADAMALPHLIEPGENGHLVEPHNAREFARAIESILRNDGEADERMRRAAFGKAQEHDAQRVILRYENLYEQIAAVTRAKIAGPEDAEDADEEDADDEEDAAA</sequence>
<dbReference type="Gene3D" id="3.40.50.2000">
    <property type="entry name" value="Glycogen Phosphorylase B"/>
    <property type="match status" value="2"/>
</dbReference>
<keyword evidence="8" id="KW-1185">Reference proteome</keyword>
<feature type="domain" description="Glycosyl transferase family 1" evidence="5">
    <location>
        <begin position="213"/>
        <end position="366"/>
    </location>
</feature>
<accession>A0ABP7K1N4</accession>
<dbReference type="EMBL" id="BAABCN010000002">
    <property type="protein sequence ID" value="GAA3862560.1"/>
    <property type="molecule type" value="Genomic_DNA"/>
</dbReference>
<dbReference type="RefSeq" id="WP_345061655.1">
    <property type="nucleotide sequence ID" value="NZ_BAABCN010000002.1"/>
</dbReference>
<evidence type="ECO:0000256" key="3">
    <source>
        <dbReference type="ARBA" id="ARBA00022679"/>
    </source>
</evidence>
<keyword evidence="2" id="KW-0328">Glycosyltransferase</keyword>
<dbReference type="PANTHER" id="PTHR45947">
    <property type="entry name" value="SULFOQUINOVOSYL TRANSFERASE SQD2"/>
    <property type="match status" value="1"/>
</dbReference>
<dbReference type="Pfam" id="PF13439">
    <property type="entry name" value="Glyco_transf_4"/>
    <property type="match status" value="1"/>
</dbReference>
<dbReference type="PANTHER" id="PTHR45947:SF3">
    <property type="entry name" value="SULFOQUINOVOSYL TRANSFERASE SQD2"/>
    <property type="match status" value="1"/>
</dbReference>
<dbReference type="InterPro" id="IPR050194">
    <property type="entry name" value="Glycosyltransferase_grp1"/>
</dbReference>
<evidence type="ECO:0000256" key="2">
    <source>
        <dbReference type="ARBA" id="ARBA00022676"/>
    </source>
</evidence>
<feature type="compositionally biased region" description="Acidic residues" evidence="4">
    <location>
        <begin position="401"/>
        <end position="419"/>
    </location>
</feature>
<evidence type="ECO:0000256" key="4">
    <source>
        <dbReference type="SAM" id="MobiDB-lite"/>
    </source>
</evidence>
<evidence type="ECO:0000259" key="5">
    <source>
        <dbReference type="Pfam" id="PF00534"/>
    </source>
</evidence>
<comment type="caution">
    <text evidence="7">The sequence shown here is derived from an EMBL/GenBank/DDBJ whole genome shotgun (WGS) entry which is preliminary data.</text>
</comment>
<evidence type="ECO:0000256" key="1">
    <source>
        <dbReference type="ARBA" id="ARBA00021292"/>
    </source>
</evidence>
<name>A0ABP7K1N4_9MICO</name>
<proteinExistence type="predicted"/>
<dbReference type="Proteomes" id="UP001501803">
    <property type="component" value="Unassembled WGS sequence"/>
</dbReference>
<reference evidence="8" key="1">
    <citation type="journal article" date="2019" name="Int. J. Syst. Evol. Microbiol.">
        <title>The Global Catalogue of Microorganisms (GCM) 10K type strain sequencing project: providing services to taxonomists for standard genome sequencing and annotation.</title>
        <authorList>
            <consortium name="The Broad Institute Genomics Platform"/>
            <consortium name="The Broad Institute Genome Sequencing Center for Infectious Disease"/>
            <person name="Wu L."/>
            <person name="Ma J."/>
        </authorList>
    </citation>
    <scope>NUCLEOTIDE SEQUENCE [LARGE SCALE GENOMIC DNA]</scope>
    <source>
        <strain evidence="8">JCM 17021</strain>
    </source>
</reference>
<dbReference type="InterPro" id="IPR028098">
    <property type="entry name" value="Glyco_trans_4-like_N"/>
</dbReference>
<organism evidence="7 8">
    <name type="scientific">Leifsonia kafniensis</name>
    <dbReference type="NCBI Taxonomy" id="475957"/>
    <lineage>
        <taxon>Bacteria</taxon>
        <taxon>Bacillati</taxon>
        <taxon>Actinomycetota</taxon>
        <taxon>Actinomycetes</taxon>
        <taxon>Micrococcales</taxon>
        <taxon>Microbacteriaceae</taxon>
        <taxon>Leifsonia</taxon>
    </lineage>
</organism>
<keyword evidence="3" id="KW-0808">Transferase</keyword>
<dbReference type="Pfam" id="PF00534">
    <property type="entry name" value="Glycos_transf_1"/>
    <property type="match status" value="1"/>
</dbReference>
<gene>
    <name evidence="7" type="ORF">GCM10022381_03400</name>
</gene>
<evidence type="ECO:0000259" key="6">
    <source>
        <dbReference type="Pfam" id="PF13439"/>
    </source>
</evidence>